<evidence type="ECO:0000313" key="3">
    <source>
        <dbReference type="Proteomes" id="UP000792457"/>
    </source>
</evidence>
<organism evidence="2 3">
    <name type="scientific">Ladona fulva</name>
    <name type="common">Scarce chaser dragonfly</name>
    <name type="synonym">Libellula fulva</name>
    <dbReference type="NCBI Taxonomy" id="123851"/>
    <lineage>
        <taxon>Eukaryota</taxon>
        <taxon>Metazoa</taxon>
        <taxon>Ecdysozoa</taxon>
        <taxon>Arthropoda</taxon>
        <taxon>Hexapoda</taxon>
        <taxon>Insecta</taxon>
        <taxon>Pterygota</taxon>
        <taxon>Palaeoptera</taxon>
        <taxon>Odonata</taxon>
        <taxon>Epiprocta</taxon>
        <taxon>Anisoptera</taxon>
        <taxon>Libelluloidea</taxon>
        <taxon>Libellulidae</taxon>
        <taxon>Ladona</taxon>
    </lineage>
</organism>
<gene>
    <name evidence="2" type="ORF">J437_LFUL009535</name>
</gene>
<name>A0A8K0K5Y5_LADFU</name>
<evidence type="ECO:0000313" key="2">
    <source>
        <dbReference type="EMBL" id="KAG8228977.1"/>
    </source>
</evidence>
<keyword evidence="3" id="KW-1185">Reference proteome</keyword>
<reference evidence="2" key="2">
    <citation type="submission" date="2017-10" db="EMBL/GenBank/DDBJ databases">
        <title>Ladona fulva Genome sequencing and assembly.</title>
        <authorList>
            <person name="Murali S."/>
            <person name="Richards S."/>
            <person name="Bandaranaike D."/>
            <person name="Bellair M."/>
            <person name="Blankenburg K."/>
            <person name="Chao H."/>
            <person name="Dinh H."/>
            <person name="Doddapaneni H."/>
            <person name="Dugan-Rocha S."/>
            <person name="Elkadiri S."/>
            <person name="Gnanaolivu R."/>
            <person name="Hernandez B."/>
            <person name="Skinner E."/>
            <person name="Javaid M."/>
            <person name="Lee S."/>
            <person name="Li M."/>
            <person name="Ming W."/>
            <person name="Munidasa M."/>
            <person name="Muniz J."/>
            <person name="Nguyen L."/>
            <person name="Hughes D."/>
            <person name="Osuji N."/>
            <person name="Pu L.-L."/>
            <person name="Puazo M."/>
            <person name="Qu C."/>
            <person name="Quiroz J."/>
            <person name="Raj R."/>
            <person name="Weissenberger G."/>
            <person name="Xin Y."/>
            <person name="Zou X."/>
            <person name="Han Y."/>
            <person name="Worley K."/>
            <person name="Muzny D."/>
            <person name="Gibbs R."/>
        </authorList>
    </citation>
    <scope>NUCLEOTIDE SEQUENCE</scope>
    <source>
        <strain evidence="2">Sampled in the wild</strain>
    </source>
</reference>
<feature type="region of interest" description="Disordered" evidence="1">
    <location>
        <begin position="42"/>
        <end position="124"/>
    </location>
</feature>
<feature type="compositionally biased region" description="Basic residues" evidence="1">
    <location>
        <begin position="42"/>
        <end position="54"/>
    </location>
</feature>
<evidence type="ECO:0000256" key="1">
    <source>
        <dbReference type="SAM" id="MobiDB-lite"/>
    </source>
</evidence>
<proteinExistence type="predicted"/>
<comment type="caution">
    <text evidence="2">The sequence shown here is derived from an EMBL/GenBank/DDBJ whole genome shotgun (WGS) entry which is preliminary data.</text>
</comment>
<dbReference type="Proteomes" id="UP000792457">
    <property type="component" value="Unassembled WGS sequence"/>
</dbReference>
<sequence length="161" mass="19365">MFWTLLRTEVLDGFVTRTYFSSIVDFIWKKITFFREINMPRTRRRNRSVSRSRSRSNSYSYEKDAKRRRVDSPYGSRYQHPASNRSVSRSRSHSNSYPYDRETKRRRVDSPYGSRYQHPASPYQRRTYSKDLRNWFVDPVKRTSNGSFASFPADSLVLFNE</sequence>
<dbReference type="EMBL" id="KZ308404">
    <property type="protein sequence ID" value="KAG8228977.1"/>
    <property type="molecule type" value="Genomic_DNA"/>
</dbReference>
<reference evidence="2" key="1">
    <citation type="submission" date="2013-04" db="EMBL/GenBank/DDBJ databases">
        <authorList>
            <person name="Qu J."/>
            <person name="Murali S.C."/>
            <person name="Bandaranaike D."/>
            <person name="Bellair M."/>
            <person name="Blankenburg K."/>
            <person name="Chao H."/>
            <person name="Dinh H."/>
            <person name="Doddapaneni H."/>
            <person name="Downs B."/>
            <person name="Dugan-Rocha S."/>
            <person name="Elkadiri S."/>
            <person name="Gnanaolivu R.D."/>
            <person name="Hernandez B."/>
            <person name="Javaid M."/>
            <person name="Jayaseelan J.C."/>
            <person name="Lee S."/>
            <person name="Li M."/>
            <person name="Ming W."/>
            <person name="Munidasa M."/>
            <person name="Muniz J."/>
            <person name="Nguyen L."/>
            <person name="Ongeri F."/>
            <person name="Osuji N."/>
            <person name="Pu L.-L."/>
            <person name="Puazo M."/>
            <person name="Qu C."/>
            <person name="Quiroz J."/>
            <person name="Raj R."/>
            <person name="Weissenberger G."/>
            <person name="Xin Y."/>
            <person name="Zou X."/>
            <person name="Han Y."/>
            <person name="Richards S."/>
            <person name="Worley K."/>
            <person name="Muzny D."/>
            <person name="Gibbs R."/>
        </authorList>
    </citation>
    <scope>NUCLEOTIDE SEQUENCE</scope>
    <source>
        <strain evidence="2">Sampled in the wild</strain>
    </source>
</reference>
<protein>
    <submittedName>
        <fullName evidence="2">Uncharacterized protein</fullName>
    </submittedName>
</protein>
<accession>A0A8K0K5Y5</accession>
<feature type="compositionally biased region" description="Low complexity" evidence="1">
    <location>
        <begin position="83"/>
        <end position="96"/>
    </location>
</feature>
<dbReference type="AlphaFoldDB" id="A0A8K0K5Y5"/>